<dbReference type="RefSeq" id="WP_154472743.1">
    <property type="nucleotide sequence ID" value="NZ_DBEWUL010000125.1"/>
</dbReference>
<dbReference type="CDD" id="cd06579">
    <property type="entry name" value="TM_PBP1_transp_AraH_like"/>
    <property type="match status" value="1"/>
</dbReference>
<protein>
    <submittedName>
        <fullName evidence="7">ABC transporter permease</fullName>
    </submittedName>
</protein>
<feature type="transmembrane region" description="Helical" evidence="6">
    <location>
        <begin position="311"/>
        <end position="327"/>
    </location>
</feature>
<comment type="subcellular location">
    <subcellularLocation>
        <location evidence="1">Cell membrane</location>
        <topology evidence="1">Multi-pass membrane protein</topology>
    </subcellularLocation>
</comment>
<reference evidence="7 8" key="1">
    <citation type="submission" date="2019-08" db="EMBL/GenBank/DDBJ databases">
        <title>In-depth cultivation of the pig gut microbiome towards novel bacterial diversity and tailored functional studies.</title>
        <authorList>
            <person name="Wylensek D."/>
            <person name="Hitch T.C.A."/>
            <person name="Clavel T."/>
        </authorList>
    </citation>
    <scope>NUCLEOTIDE SEQUENCE [LARGE SCALE GENOMIC DNA]</scope>
    <source>
        <strain evidence="7 8">WCA-389-WT-23D1</strain>
    </source>
</reference>
<keyword evidence="4 6" id="KW-1133">Transmembrane helix</keyword>
<feature type="transmembrane region" description="Helical" evidence="6">
    <location>
        <begin position="109"/>
        <end position="136"/>
    </location>
</feature>
<dbReference type="GO" id="GO:0005886">
    <property type="term" value="C:plasma membrane"/>
    <property type="evidence" value="ECO:0007669"/>
    <property type="project" value="UniProtKB-SubCell"/>
</dbReference>
<proteinExistence type="predicted"/>
<feature type="transmembrane region" description="Helical" evidence="6">
    <location>
        <begin position="287"/>
        <end position="305"/>
    </location>
</feature>
<sequence length="332" mass="35257">MERINLFEKRKGETTAKAVVRNISNYSLYILLLLMITFVSMVSEDFFTVDNFINLFRQISISGVAAIGMTFVMLIDEIDLSAGANAALAGVIACMLLKEEFGMLAGYGYFGILASVVIAVGISAVCGAACGILHTYLKIPSFIVTLGVSYIYKGIALLLTNAYPVIGMTEKFEVIGRGYIGGIPVPILIMVILYFIAWFILRYTKFGRSAYAIGGNAEAAQLSGIAVKRNKVLMFAIGGLTAGLAGVILASRMFSGQPTACANTGLEAIAAVTIGGTSAKAGRGRMWGTLLGSLIMGMISNALNIMKISPYYQFVALGAVLVIAVAIDKLKD</sequence>
<name>A0A7X2NMB8_9CLOT</name>
<evidence type="ECO:0000256" key="1">
    <source>
        <dbReference type="ARBA" id="ARBA00004651"/>
    </source>
</evidence>
<keyword evidence="2" id="KW-1003">Cell membrane</keyword>
<keyword evidence="3 6" id="KW-0812">Transmembrane</keyword>
<dbReference type="Pfam" id="PF02653">
    <property type="entry name" value="BPD_transp_2"/>
    <property type="match status" value="1"/>
</dbReference>
<dbReference type="PANTHER" id="PTHR32196">
    <property type="entry name" value="ABC TRANSPORTER PERMEASE PROTEIN YPHD-RELATED-RELATED"/>
    <property type="match status" value="1"/>
</dbReference>
<feature type="transmembrane region" description="Helical" evidence="6">
    <location>
        <begin position="26"/>
        <end position="43"/>
    </location>
</feature>
<feature type="transmembrane region" description="Helical" evidence="6">
    <location>
        <begin position="178"/>
        <end position="201"/>
    </location>
</feature>
<keyword evidence="8" id="KW-1185">Reference proteome</keyword>
<feature type="transmembrane region" description="Helical" evidence="6">
    <location>
        <begin position="142"/>
        <end position="166"/>
    </location>
</feature>
<feature type="transmembrane region" description="Helical" evidence="6">
    <location>
        <begin position="232"/>
        <end position="250"/>
    </location>
</feature>
<gene>
    <name evidence="7" type="ORF">FYJ39_12185</name>
</gene>
<dbReference type="GO" id="GO:0022857">
    <property type="term" value="F:transmembrane transporter activity"/>
    <property type="evidence" value="ECO:0007669"/>
    <property type="project" value="InterPro"/>
</dbReference>
<evidence type="ECO:0000256" key="5">
    <source>
        <dbReference type="ARBA" id="ARBA00023136"/>
    </source>
</evidence>
<feature type="transmembrane region" description="Helical" evidence="6">
    <location>
        <begin position="80"/>
        <end position="97"/>
    </location>
</feature>
<dbReference type="AlphaFoldDB" id="A0A7X2NMB8"/>
<accession>A0A7X2NMB8</accession>
<evidence type="ECO:0000256" key="3">
    <source>
        <dbReference type="ARBA" id="ARBA00022692"/>
    </source>
</evidence>
<dbReference type="Proteomes" id="UP000429958">
    <property type="component" value="Unassembled WGS sequence"/>
</dbReference>
<evidence type="ECO:0000313" key="8">
    <source>
        <dbReference type="Proteomes" id="UP000429958"/>
    </source>
</evidence>
<evidence type="ECO:0000313" key="7">
    <source>
        <dbReference type="EMBL" id="MSS37311.1"/>
    </source>
</evidence>
<evidence type="ECO:0000256" key="2">
    <source>
        <dbReference type="ARBA" id="ARBA00022475"/>
    </source>
</evidence>
<evidence type="ECO:0000256" key="4">
    <source>
        <dbReference type="ARBA" id="ARBA00022989"/>
    </source>
</evidence>
<comment type="caution">
    <text evidence="7">The sequence shown here is derived from an EMBL/GenBank/DDBJ whole genome shotgun (WGS) entry which is preliminary data.</text>
</comment>
<dbReference type="InterPro" id="IPR001851">
    <property type="entry name" value="ABC_transp_permease"/>
</dbReference>
<feature type="transmembrane region" description="Helical" evidence="6">
    <location>
        <begin position="55"/>
        <end position="74"/>
    </location>
</feature>
<evidence type="ECO:0000256" key="6">
    <source>
        <dbReference type="SAM" id="Phobius"/>
    </source>
</evidence>
<keyword evidence="5 6" id="KW-0472">Membrane</keyword>
<dbReference type="EMBL" id="VUMD01000010">
    <property type="protein sequence ID" value="MSS37311.1"/>
    <property type="molecule type" value="Genomic_DNA"/>
</dbReference>
<organism evidence="7 8">
    <name type="scientific">Clostridium porci</name>
    <dbReference type="NCBI Taxonomy" id="2605778"/>
    <lineage>
        <taxon>Bacteria</taxon>
        <taxon>Bacillati</taxon>
        <taxon>Bacillota</taxon>
        <taxon>Clostridia</taxon>
        <taxon>Eubacteriales</taxon>
        <taxon>Clostridiaceae</taxon>
        <taxon>Clostridium</taxon>
    </lineage>
</organism>